<reference evidence="4 5" key="1">
    <citation type="journal article" date="2019" name="PLoS Biol.">
        <title>Sex chromosomes control vertical transmission of feminizing Wolbachia symbionts in an isopod.</title>
        <authorList>
            <person name="Becking T."/>
            <person name="Chebbi M.A."/>
            <person name="Giraud I."/>
            <person name="Moumen B."/>
            <person name="Laverre T."/>
            <person name="Caubet Y."/>
            <person name="Peccoud J."/>
            <person name="Gilbert C."/>
            <person name="Cordaux R."/>
        </authorList>
    </citation>
    <scope>NUCLEOTIDE SEQUENCE [LARGE SCALE GENOMIC DNA]</scope>
    <source>
        <strain evidence="4">ANa2</strain>
        <tissue evidence="4">Whole body excluding digestive tract and cuticle</tissue>
    </source>
</reference>
<comment type="caution">
    <text evidence="2">Lacks conserved residue(s) required for the propagation of feature annotation.</text>
</comment>
<organism evidence="4 5">
    <name type="scientific">Armadillidium nasatum</name>
    <dbReference type="NCBI Taxonomy" id="96803"/>
    <lineage>
        <taxon>Eukaryota</taxon>
        <taxon>Metazoa</taxon>
        <taxon>Ecdysozoa</taxon>
        <taxon>Arthropoda</taxon>
        <taxon>Crustacea</taxon>
        <taxon>Multicrustacea</taxon>
        <taxon>Malacostraca</taxon>
        <taxon>Eumalacostraca</taxon>
        <taxon>Peracarida</taxon>
        <taxon>Isopoda</taxon>
        <taxon>Oniscidea</taxon>
        <taxon>Crinocheta</taxon>
        <taxon>Armadillidiidae</taxon>
        <taxon>Armadillidium</taxon>
    </lineage>
</organism>
<proteinExistence type="predicted"/>
<dbReference type="AlphaFoldDB" id="A0A5N5THU9"/>
<dbReference type="Pfam" id="PF26080">
    <property type="entry name" value="CUB_animal"/>
    <property type="match status" value="1"/>
</dbReference>
<dbReference type="EMBL" id="SEYY01000928">
    <property type="protein sequence ID" value="KAB7506234.1"/>
    <property type="molecule type" value="Genomic_DNA"/>
</dbReference>
<dbReference type="InterPro" id="IPR058698">
    <property type="entry name" value="CUB_metazoa"/>
</dbReference>
<dbReference type="InterPro" id="IPR000859">
    <property type="entry name" value="CUB_dom"/>
</dbReference>
<feature type="non-terminal residue" evidence="4">
    <location>
        <position position="1"/>
    </location>
</feature>
<sequence length="325" mass="35977">TFYFTNPTGATCKTKDGRDGFCLFQGCFVNDLEYHGRCAFGLASCCLAQSSCEKKTNANNTYFVNPSFPLPTTSLGTCTMEVKRRTNNICQIRLDFVDFNLEQPNPDGNCFNDAFKVEGARHRVPTLCGNNKGQHMYFEVEPNDIETPLILSVTVKDITLTQRSWNIKISMIECTSPEKAPPGCLQYYSGAEGLVKSFNFGLDTEEISRNSDLVSSSSVSSGTRQLANTDYTVCVRQEREYCSLSWMRNEEDGLFGFTVNGDVSKVDLKDLGSPILDSTTCGNNDDLVYIPNGVDEEGERSERHCGLGFPVNVTSVGVIFKLQSL</sequence>
<protein>
    <recommendedName>
        <fullName evidence="3">CUB domain-containing protein</fullName>
    </recommendedName>
</protein>
<dbReference type="Proteomes" id="UP000326759">
    <property type="component" value="Unassembled WGS sequence"/>
</dbReference>
<evidence type="ECO:0000313" key="4">
    <source>
        <dbReference type="EMBL" id="KAB7506234.1"/>
    </source>
</evidence>
<dbReference type="InterPro" id="IPR035914">
    <property type="entry name" value="Sperma_CUB_dom_sf"/>
</dbReference>
<evidence type="ECO:0000313" key="5">
    <source>
        <dbReference type="Proteomes" id="UP000326759"/>
    </source>
</evidence>
<comment type="caution">
    <text evidence="4">The sequence shown here is derived from an EMBL/GenBank/DDBJ whole genome shotgun (WGS) entry which is preliminary data.</text>
</comment>
<name>A0A5N5THU9_9CRUS</name>
<dbReference type="PANTHER" id="PTHR33236">
    <property type="entry name" value="INTRAFLAGELLAR TRANSPORT PROTEIN 122 FAMILY PROTEIN-RELATED"/>
    <property type="match status" value="1"/>
</dbReference>
<dbReference type="SUPFAM" id="SSF49854">
    <property type="entry name" value="Spermadhesin, CUB domain"/>
    <property type="match status" value="1"/>
</dbReference>
<accession>A0A5N5THU9</accession>
<feature type="domain" description="CUB" evidence="3">
    <location>
        <begin position="52"/>
        <end position="172"/>
    </location>
</feature>
<evidence type="ECO:0000259" key="3">
    <source>
        <dbReference type="PROSITE" id="PS01180"/>
    </source>
</evidence>
<evidence type="ECO:0000256" key="1">
    <source>
        <dbReference type="ARBA" id="ARBA00023157"/>
    </source>
</evidence>
<keyword evidence="1" id="KW-1015">Disulfide bond</keyword>
<evidence type="ECO:0000256" key="2">
    <source>
        <dbReference type="PROSITE-ProRule" id="PRU00059"/>
    </source>
</evidence>
<keyword evidence="5" id="KW-1185">Reference proteome</keyword>
<dbReference type="PANTHER" id="PTHR33236:SF4">
    <property type="entry name" value="CUB DOMAIN-CONTAINING PROTEIN"/>
    <property type="match status" value="1"/>
</dbReference>
<dbReference type="OrthoDB" id="6378485at2759"/>
<gene>
    <name evidence="4" type="ORF">Anas_01952</name>
</gene>
<dbReference type="PROSITE" id="PS01180">
    <property type="entry name" value="CUB"/>
    <property type="match status" value="1"/>
</dbReference>
<dbReference type="Gene3D" id="2.60.120.290">
    <property type="entry name" value="Spermadhesin, CUB domain"/>
    <property type="match status" value="1"/>
</dbReference>